<dbReference type="Proteomes" id="UP001515500">
    <property type="component" value="Chromosome 21"/>
</dbReference>
<feature type="region of interest" description="Disordered" evidence="1">
    <location>
        <begin position="1"/>
        <end position="45"/>
    </location>
</feature>
<dbReference type="PANTHER" id="PTHR33143:SF6">
    <property type="entry name" value="OS08G0102900 PROTEIN"/>
    <property type="match status" value="1"/>
</dbReference>
<evidence type="ECO:0000313" key="3">
    <source>
        <dbReference type="Proteomes" id="UP001515500"/>
    </source>
</evidence>
<evidence type="ECO:0000256" key="1">
    <source>
        <dbReference type="SAM" id="MobiDB-lite"/>
    </source>
</evidence>
<organism evidence="3 4">
    <name type="scientific">Dioscorea cayennensis subsp. rotundata</name>
    <name type="common">White Guinea yam</name>
    <name type="synonym">Dioscorea rotundata</name>
    <dbReference type="NCBI Taxonomy" id="55577"/>
    <lineage>
        <taxon>Eukaryota</taxon>
        <taxon>Viridiplantae</taxon>
        <taxon>Streptophyta</taxon>
        <taxon>Embryophyta</taxon>
        <taxon>Tracheophyta</taxon>
        <taxon>Spermatophyta</taxon>
        <taxon>Magnoliopsida</taxon>
        <taxon>Liliopsida</taxon>
        <taxon>Dioscoreales</taxon>
        <taxon>Dioscoreaceae</taxon>
        <taxon>Dioscorea</taxon>
    </lineage>
</organism>
<reference evidence="4" key="1">
    <citation type="submission" date="2025-08" db="UniProtKB">
        <authorList>
            <consortium name="RefSeq"/>
        </authorList>
    </citation>
    <scope>IDENTIFICATION</scope>
</reference>
<dbReference type="Pfam" id="PF05678">
    <property type="entry name" value="VQ"/>
    <property type="match status" value="1"/>
</dbReference>
<dbReference type="GeneID" id="120252483"/>
<feature type="compositionally biased region" description="Basic and acidic residues" evidence="1">
    <location>
        <begin position="1"/>
        <end position="19"/>
    </location>
</feature>
<feature type="compositionally biased region" description="Polar residues" evidence="1">
    <location>
        <begin position="97"/>
        <end position="125"/>
    </location>
</feature>
<protein>
    <submittedName>
        <fullName evidence="4">Nuclear speckle RNA-binding protein B-like</fullName>
    </submittedName>
</protein>
<dbReference type="GO" id="GO:0005634">
    <property type="term" value="C:nucleus"/>
    <property type="evidence" value="ECO:0007669"/>
    <property type="project" value="TreeGrafter"/>
</dbReference>
<feature type="domain" description="VQ" evidence="2">
    <location>
        <begin position="49"/>
        <end position="75"/>
    </location>
</feature>
<dbReference type="RefSeq" id="XP_039116589.1">
    <property type="nucleotide sequence ID" value="XM_039260655.1"/>
</dbReference>
<sequence length="141" mass="15741">MDKKKISDEEPWAKRESGDPRQSCLKISSESYKMKKPPAQRKPPVIIYTVPPKVIHTEPSNFMSVVQRHTGVSSSSNPGGLASNRENQERHGDQVYGGTTQMENVFGNLNSNDNNMPGLSASENYPPSLGDEWDALYQFKD</sequence>
<feature type="region of interest" description="Disordered" evidence="1">
    <location>
        <begin position="68"/>
        <end position="133"/>
    </location>
</feature>
<name>A0AB40AP38_DIOCR</name>
<dbReference type="PANTHER" id="PTHR33143">
    <property type="entry name" value="F16F4.1 PROTEIN-RELATED"/>
    <property type="match status" value="1"/>
</dbReference>
<accession>A0AB40AP38</accession>
<proteinExistence type="predicted"/>
<evidence type="ECO:0000259" key="2">
    <source>
        <dbReference type="Pfam" id="PF05678"/>
    </source>
</evidence>
<gene>
    <name evidence="4" type="primary">LOC120252483</name>
</gene>
<keyword evidence="3" id="KW-1185">Reference proteome</keyword>
<dbReference type="InterPro" id="IPR008889">
    <property type="entry name" value="VQ"/>
</dbReference>
<evidence type="ECO:0000313" key="4">
    <source>
        <dbReference type="RefSeq" id="XP_039116589.1"/>
    </source>
</evidence>
<dbReference type="InterPro" id="IPR039607">
    <property type="entry name" value="VQ_8/17/18/20/21/25"/>
</dbReference>
<dbReference type="AlphaFoldDB" id="A0AB40AP38"/>